<evidence type="ECO:0000313" key="8">
    <source>
        <dbReference type="Proteomes" id="UP000007800"/>
    </source>
</evidence>
<feature type="signal peptide" evidence="4">
    <location>
        <begin position="1"/>
        <end position="16"/>
    </location>
</feature>
<dbReference type="InterPro" id="IPR000169">
    <property type="entry name" value="Pept_cys_AS"/>
</dbReference>
<dbReference type="InterPro" id="IPR025660">
    <property type="entry name" value="Pept_his_AS"/>
</dbReference>
<dbReference type="AlphaFoldDB" id="C5LQH9"/>
<dbReference type="OMA" id="MDCADDY"/>
<dbReference type="InParanoid" id="C5LQH9"/>
<name>C5LQH9_PERM5</name>
<comment type="similarity">
    <text evidence="1">Belongs to the peptidase C1 family.</text>
</comment>
<reference evidence="7 8" key="1">
    <citation type="submission" date="2008-07" db="EMBL/GenBank/DDBJ databases">
        <authorList>
            <person name="El-Sayed N."/>
            <person name="Caler E."/>
            <person name="Inman J."/>
            <person name="Amedeo P."/>
            <person name="Hass B."/>
            <person name="Wortman J."/>
        </authorList>
    </citation>
    <scope>NUCLEOTIDE SEQUENCE [LARGE SCALE GENOMIC DNA]</scope>
    <source>
        <strain evidence="8">ATCC 50983 / TXsc</strain>
    </source>
</reference>
<feature type="chain" id="PRO_5018706526" evidence="4">
    <location>
        <begin position="17"/>
        <end position="337"/>
    </location>
</feature>
<dbReference type="InterPro" id="IPR013128">
    <property type="entry name" value="Peptidase_C1A"/>
</dbReference>
<dbReference type="InterPro" id="IPR013201">
    <property type="entry name" value="Prot_inhib_I29"/>
</dbReference>
<dbReference type="EMBL" id="GG684603">
    <property type="protein sequence ID" value="EER01025.1"/>
    <property type="molecule type" value="Genomic_DNA"/>
</dbReference>
<dbReference type="GO" id="GO:0008234">
    <property type="term" value="F:cysteine-type peptidase activity"/>
    <property type="evidence" value="ECO:0007669"/>
    <property type="project" value="InterPro"/>
</dbReference>
<dbReference type="Pfam" id="PF00112">
    <property type="entry name" value="Peptidase_C1"/>
    <property type="match status" value="1"/>
</dbReference>
<evidence type="ECO:0000259" key="5">
    <source>
        <dbReference type="SMART" id="SM00645"/>
    </source>
</evidence>
<evidence type="ECO:0000259" key="6">
    <source>
        <dbReference type="SMART" id="SM00848"/>
    </source>
</evidence>
<evidence type="ECO:0000313" key="7">
    <source>
        <dbReference type="EMBL" id="EER01025.1"/>
    </source>
</evidence>
<dbReference type="RefSeq" id="XP_002768307.1">
    <property type="nucleotide sequence ID" value="XM_002768261.1"/>
</dbReference>
<keyword evidence="8" id="KW-1185">Reference proteome</keyword>
<keyword evidence="2" id="KW-0865">Zymogen</keyword>
<dbReference type="CDD" id="cd02248">
    <property type="entry name" value="Peptidase_C1A"/>
    <property type="match status" value="1"/>
</dbReference>
<dbReference type="FunFam" id="3.90.70.10:FF:000332">
    <property type="entry name" value="Cathepsin L1"/>
    <property type="match status" value="1"/>
</dbReference>
<keyword evidence="4" id="KW-0732">Signal</keyword>
<feature type="domain" description="Cathepsin propeptide inhibitor" evidence="6">
    <location>
        <begin position="27"/>
        <end position="81"/>
    </location>
</feature>
<dbReference type="PRINTS" id="PR00705">
    <property type="entry name" value="PAPAIN"/>
</dbReference>
<evidence type="ECO:0000256" key="3">
    <source>
        <dbReference type="ARBA" id="ARBA00023157"/>
    </source>
</evidence>
<dbReference type="InterPro" id="IPR000668">
    <property type="entry name" value="Peptidase_C1A_C"/>
</dbReference>
<dbReference type="PROSITE" id="PS00139">
    <property type="entry name" value="THIOL_PROTEASE_CYS"/>
    <property type="match status" value="1"/>
</dbReference>
<dbReference type="InterPro" id="IPR039417">
    <property type="entry name" value="Peptidase_C1A_papain-like"/>
</dbReference>
<evidence type="ECO:0000256" key="2">
    <source>
        <dbReference type="ARBA" id="ARBA00023145"/>
    </source>
</evidence>
<dbReference type="SMART" id="SM00848">
    <property type="entry name" value="Inhibitor_I29"/>
    <property type="match status" value="1"/>
</dbReference>
<keyword evidence="3" id="KW-1015">Disulfide bond</keyword>
<dbReference type="PROSITE" id="PS00639">
    <property type="entry name" value="THIOL_PROTEASE_HIS"/>
    <property type="match status" value="1"/>
</dbReference>
<dbReference type="SUPFAM" id="SSF54001">
    <property type="entry name" value="Cysteine proteinases"/>
    <property type="match status" value="1"/>
</dbReference>
<dbReference type="GeneID" id="9057524"/>
<dbReference type="Proteomes" id="UP000007800">
    <property type="component" value="Unassembled WGS sequence"/>
</dbReference>
<dbReference type="InterPro" id="IPR038765">
    <property type="entry name" value="Papain-like_cys_pep_sf"/>
</dbReference>
<dbReference type="GO" id="GO:0006508">
    <property type="term" value="P:proteolysis"/>
    <property type="evidence" value="ECO:0007669"/>
    <property type="project" value="InterPro"/>
</dbReference>
<dbReference type="Pfam" id="PF08246">
    <property type="entry name" value="Inhibitor_I29"/>
    <property type="match status" value="1"/>
</dbReference>
<sequence>MQSTFLLLTILVSASAEYTAVEVEMLFQAYKEKYRHDFGVEDSYRKAVFESNLRFAEMMNKKGLSYELGITPFSHLTNSEFKATMTGKLLGTAQSASRNYTATSRTTYQYDGAFEDLPRSVDYVKQGRVTKVKNQGECGSCWAFSTVGALEGLYKEVTGKLVDLSEQQLMDCSKEYGNEGCGGGNMDRAYEYVEDHGIKLNATYPYKAHDQLCANVGTQEAFLPFNVRFGRVKGSYSSVLGAIAHMGPLSVAVEADSKTFQLYKKGVIKGNCGVVLNHGVVAVGYDLDAHDPYYLVKNSWGTDWGEHGYVKIGIDHSQFGICGILKDVTFPVSASYQ</sequence>
<proteinExistence type="inferred from homology"/>
<dbReference type="SMART" id="SM00645">
    <property type="entry name" value="Pept_C1"/>
    <property type="match status" value="1"/>
</dbReference>
<feature type="domain" description="Peptidase C1A papain C-terminal" evidence="5">
    <location>
        <begin position="117"/>
        <end position="332"/>
    </location>
</feature>
<evidence type="ECO:0000256" key="4">
    <source>
        <dbReference type="SAM" id="SignalP"/>
    </source>
</evidence>
<accession>C5LQH9</accession>
<dbReference type="Gene3D" id="3.90.70.10">
    <property type="entry name" value="Cysteine proteinases"/>
    <property type="match status" value="1"/>
</dbReference>
<evidence type="ECO:0000256" key="1">
    <source>
        <dbReference type="ARBA" id="ARBA00008455"/>
    </source>
</evidence>
<gene>
    <name evidence="7" type="ORF">Pmar_PMAR025123</name>
</gene>
<dbReference type="OrthoDB" id="190265at2759"/>
<organism evidence="8">
    <name type="scientific">Perkinsus marinus (strain ATCC 50983 / TXsc)</name>
    <dbReference type="NCBI Taxonomy" id="423536"/>
    <lineage>
        <taxon>Eukaryota</taxon>
        <taxon>Sar</taxon>
        <taxon>Alveolata</taxon>
        <taxon>Perkinsozoa</taxon>
        <taxon>Perkinsea</taxon>
        <taxon>Perkinsida</taxon>
        <taxon>Perkinsidae</taxon>
        <taxon>Perkinsus</taxon>
    </lineage>
</organism>
<protein>
    <submittedName>
        <fullName evidence="7">Cryptopain, putative</fullName>
    </submittedName>
</protein>
<dbReference type="PANTHER" id="PTHR12411">
    <property type="entry name" value="CYSTEINE PROTEASE FAMILY C1-RELATED"/>
    <property type="match status" value="1"/>
</dbReference>